<dbReference type="GeneID" id="96608877"/>
<dbReference type="KEGG" id="psim:KR76_08070"/>
<keyword evidence="2" id="KW-0472">Membrane</keyword>
<keyword evidence="4" id="KW-1185">Reference proteome</keyword>
<evidence type="ECO:0000313" key="4">
    <source>
        <dbReference type="Proteomes" id="UP000030300"/>
    </source>
</evidence>
<protein>
    <submittedName>
        <fullName evidence="3">Uncharacterized protein</fullName>
    </submittedName>
</protein>
<dbReference type="OrthoDB" id="9986817at2"/>
<dbReference type="Proteomes" id="UP000030300">
    <property type="component" value="Chromosome"/>
</dbReference>
<evidence type="ECO:0000256" key="2">
    <source>
        <dbReference type="SAM" id="Phobius"/>
    </source>
</evidence>
<feature type="transmembrane region" description="Helical" evidence="2">
    <location>
        <begin position="43"/>
        <end position="63"/>
    </location>
</feature>
<keyword evidence="2" id="KW-0812">Transmembrane</keyword>
<dbReference type="HOGENOM" id="CLU_936374_0_0_11"/>
<dbReference type="EMBL" id="CP009896">
    <property type="protein sequence ID" value="AIY16739.1"/>
    <property type="molecule type" value="Genomic_DNA"/>
</dbReference>
<dbReference type="STRING" id="2045.KR76_08070"/>
<sequence>MSPTTEDLRTAIADELATLEPMTDVVGRARVAGRRRLRRRRTFRAGASAAAVAVVAGLGYAAVDNDPPAAPDVATDATARSPRPPADPRRTTAEEAVARAMASPRITEQAWLDAFAATWEALLPRRFGGVTLTREPGSAPLLRTVSGAPRLDSWLTIGGYEGPRADQPGTSGCAGLRQVAAEADFRWDVTDCVDGTIAGELDYLADREFTVGGNQSDNPGRGRHGAGVLVVGDNFFLEWGVQAVGPDAEVGLTADEMATMLEDPLFLHLAEVGTRYFAERPDEPSIVRQVDPTWPLS</sequence>
<name>A0A0A1DHF5_NOCSI</name>
<dbReference type="AlphaFoldDB" id="A0A0A1DHF5"/>
<organism evidence="3 4">
    <name type="scientific">Nocardioides simplex</name>
    <name type="common">Arthrobacter simplex</name>
    <dbReference type="NCBI Taxonomy" id="2045"/>
    <lineage>
        <taxon>Bacteria</taxon>
        <taxon>Bacillati</taxon>
        <taxon>Actinomycetota</taxon>
        <taxon>Actinomycetes</taxon>
        <taxon>Propionibacteriales</taxon>
        <taxon>Nocardioidaceae</taxon>
        <taxon>Pimelobacter</taxon>
    </lineage>
</organism>
<evidence type="ECO:0000256" key="1">
    <source>
        <dbReference type="SAM" id="MobiDB-lite"/>
    </source>
</evidence>
<reference evidence="3 4" key="1">
    <citation type="journal article" date="2015" name="Genome Announc.">
        <title>Complete Genome Sequence of Steroid-Transforming Nocardioides simplex VKM Ac-2033D.</title>
        <authorList>
            <person name="Shtratnikova V.Y."/>
            <person name="Schelkunov M.I."/>
            <person name="Pekov Y.A."/>
            <person name="Fokina V.V."/>
            <person name="Logacheva M.D."/>
            <person name="Sokolov S.L."/>
            <person name="Bragin E.Y."/>
            <person name="Ashapkin V.V."/>
            <person name="Donova M.V."/>
        </authorList>
    </citation>
    <scope>NUCLEOTIDE SEQUENCE [LARGE SCALE GENOMIC DNA]</scope>
    <source>
        <strain evidence="3 4">VKM Ac-2033D</strain>
    </source>
</reference>
<gene>
    <name evidence="3" type="ORF">KR76_08070</name>
</gene>
<proteinExistence type="predicted"/>
<dbReference type="RefSeq" id="WP_038677630.1">
    <property type="nucleotide sequence ID" value="NZ_BJMC01000017.1"/>
</dbReference>
<evidence type="ECO:0000313" key="3">
    <source>
        <dbReference type="EMBL" id="AIY16739.1"/>
    </source>
</evidence>
<keyword evidence="2" id="KW-1133">Transmembrane helix</keyword>
<feature type="region of interest" description="Disordered" evidence="1">
    <location>
        <begin position="69"/>
        <end position="90"/>
    </location>
</feature>
<accession>A0A0A1DHF5</accession>
<feature type="compositionally biased region" description="Low complexity" evidence="1">
    <location>
        <begin position="69"/>
        <end position="81"/>
    </location>
</feature>